<dbReference type="InterPro" id="IPR001867">
    <property type="entry name" value="OmpR/PhoB-type_DNA-bd"/>
</dbReference>
<dbReference type="GO" id="GO:0000160">
    <property type="term" value="P:phosphorelay signal transduction system"/>
    <property type="evidence" value="ECO:0007669"/>
    <property type="project" value="InterPro"/>
</dbReference>
<dbReference type="RefSeq" id="WP_053230975.1">
    <property type="nucleotide sequence ID" value="NZ_CP011125.1"/>
</dbReference>
<dbReference type="OrthoDB" id="5503254at2"/>
<dbReference type="InterPro" id="IPR036388">
    <property type="entry name" value="WH-like_DNA-bd_sf"/>
</dbReference>
<dbReference type="AlphaFoldDB" id="A0A0F6YGD1"/>
<dbReference type="GO" id="GO:0003677">
    <property type="term" value="F:DNA binding"/>
    <property type="evidence" value="ECO:0007669"/>
    <property type="project" value="UniProtKB-KW"/>
</dbReference>
<name>A0A0F6YGD1_9BACT</name>
<gene>
    <name evidence="3" type="ORF">DB32_000675</name>
</gene>
<reference evidence="3 4" key="1">
    <citation type="submission" date="2015-03" db="EMBL/GenBank/DDBJ databases">
        <title>Genome assembly of Sandaracinus amylolyticus DSM 53668.</title>
        <authorList>
            <person name="Sharma G."/>
            <person name="Subramanian S."/>
        </authorList>
    </citation>
    <scope>NUCLEOTIDE SEQUENCE [LARGE SCALE GENOMIC DNA]</scope>
    <source>
        <strain evidence="3 4">DSM 53668</strain>
    </source>
</reference>
<dbReference type="KEGG" id="samy:DB32_000675"/>
<evidence type="ECO:0000259" key="2">
    <source>
        <dbReference type="SMART" id="SM00862"/>
    </source>
</evidence>
<evidence type="ECO:0000313" key="3">
    <source>
        <dbReference type="EMBL" id="AKF03526.1"/>
    </source>
</evidence>
<dbReference type="STRING" id="927083.DB32_000675"/>
<protein>
    <recommendedName>
        <fullName evidence="2">OmpR/PhoB-type domain-containing protein</fullName>
    </recommendedName>
</protein>
<dbReference type="GO" id="GO:0006355">
    <property type="term" value="P:regulation of DNA-templated transcription"/>
    <property type="evidence" value="ECO:0007669"/>
    <property type="project" value="InterPro"/>
</dbReference>
<sequence>MEGTTGAWLGRYLEPDTIRSDGAFARFATRRLEDGAACVVITGAGGALAELARAHREVLHPSIPPVTHQGDLFVELASDARIDGIELVARCIAQRRTLEHAQLDALVIATVDALRAAASCGRFAGRLSLASLLVSARGELALIGLGHRVAVDDERGAIAVAHAVFQAPEVGAGGAASASGDLIACWQLWKALLALAELPDPLARALRGEPRDEDAPIAAALREMERWASESADRRAGYDEGQRRWAALRAAIGVEPDPEGLSRVLGDVALGLDPALRLDEWGEATEESVALGPAGAWIDTARGERVKLGPALRNVLALLLQRHAEDPGRTTSTWELLEIGWPGESIQPDAGANRVYATIRRLRNMGLRGVIERHDDGYRIVPGAQITWIQE</sequence>
<keyword evidence="4" id="KW-1185">Reference proteome</keyword>
<organism evidence="3 4">
    <name type="scientific">Sandaracinus amylolyticus</name>
    <dbReference type="NCBI Taxonomy" id="927083"/>
    <lineage>
        <taxon>Bacteria</taxon>
        <taxon>Pseudomonadati</taxon>
        <taxon>Myxococcota</taxon>
        <taxon>Polyangia</taxon>
        <taxon>Polyangiales</taxon>
        <taxon>Sandaracinaceae</taxon>
        <taxon>Sandaracinus</taxon>
    </lineage>
</organism>
<dbReference type="Gene3D" id="1.10.10.10">
    <property type="entry name" value="Winged helix-like DNA-binding domain superfamily/Winged helix DNA-binding domain"/>
    <property type="match status" value="1"/>
</dbReference>
<evidence type="ECO:0000256" key="1">
    <source>
        <dbReference type="ARBA" id="ARBA00023125"/>
    </source>
</evidence>
<dbReference type="SMART" id="SM00862">
    <property type="entry name" value="Trans_reg_C"/>
    <property type="match status" value="1"/>
</dbReference>
<dbReference type="EMBL" id="CP011125">
    <property type="protein sequence ID" value="AKF03526.1"/>
    <property type="molecule type" value="Genomic_DNA"/>
</dbReference>
<accession>A0A0F6YGD1</accession>
<proteinExistence type="predicted"/>
<evidence type="ECO:0000313" key="4">
    <source>
        <dbReference type="Proteomes" id="UP000034883"/>
    </source>
</evidence>
<feature type="domain" description="OmpR/PhoB-type" evidence="2">
    <location>
        <begin position="303"/>
        <end position="380"/>
    </location>
</feature>
<dbReference type="Proteomes" id="UP000034883">
    <property type="component" value="Chromosome"/>
</dbReference>
<keyword evidence="1" id="KW-0238">DNA-binding</keyword>